<dbReference type="Proteomes" id="UP001550739">
    <property type="component" value="Unassembled WGS sequence"/>
</dbReference>
<gene>
    <name evidence="2" type="ORF">AB0E89_05830</name>
</gene>
<evidence type="ECO:0000256" key="1">
    <source>
        <dbReference type="SAM" id="Phobius"/>
    </source>
</evidence>
<organism evidence="2 3">
    <name type="scientific">Streptomyces sp. 900129855</name>
    <dbReference type="NCBI Taxonomy" id="3155129"/>
    <lineage>
        <taxon>Bacteria</taxon>
        <taxon>Bacillati</taxon>
        <taxon>Actinomycetota</taxon>
        <taxon>Actinomycetes</taxon>
        <taxon>Kitasatosporales</taxon>
        <taxon>Streptomycetaceae</taxon>
        <taxon>Streptomyces</taxon>
    </lineage>
</organism>
<sequence length="234" mass="26431">MIRKVSSPVHIEATLDPRLSRWLWLVKWLLAIPHYIVLFFLWIAFVLVTVFAFFAILFTGRYPRSLFEFNVGVMRWNWRVSFYAHTALGTDRYPPFTLAKAPDYPAQFDVDYPERLSRGLVLVKWWLLAIPQYIVVGMFVGDWAWGWGGEDGWHGGGLIPFLSLVAVVVLAVTARYPVHLFDLLLGLARWVARVAAYAALMTDEYPPFRLDMGGRASPLAETSVSDSGPGPGGP</sequence>
<dbReference type="RefSeq" id="WP_334577569.1">
    <property type="nucleotide sequence ID" value="NZ_JBEZVE010000003.1"/>
</dbReference>
<keyword evidence="1" id="KW-1133">Transmembrane helix</keyword>
<feature type="transmembrane region" description="Helical" evidence="1">
    <location>
        <begin position="125"/>
        <end position="146"/>
    </location>
</feature>
<keyword evidence="3" id="KW-1185">Reference proteome</keyword>
<evidence type="ECO:0000313" key="2">
    <source>
        <dbReference type="EMBL" id="MEU3780102.1"/>
    </source>
</evidence>
<feature type="transmembrane region" description="Helical" evidence="1">
    <location>
        <begin position="32"/>
        <end position="58"/>
    </location>
</feature>
<keyword evidence="1" id="KW-0472">Membrane</keyword>
<protein>
    <submittedName>
        <fullName evidence="2">DUF4389 domain-containing protein</fullName>
    </submittedName>
</protein>
<accession>A0ABV2ZC28</accession>
<dbReference type="Pfam" id="PF14333">
    <property type="entry name" value="DUF4389"/>
    <property type="match status" value="2"/>
</dbReference>
<dbReference type="InterPro" id="IPR025498">
    <property type="entry name" value="DUF4389"/>
</dbReference>
<proteinExistence type="predicted"/>
<feature type="transmembrane region" description="Helical" evidence="1">
    <location>
        <begin position="152"/>
        <end position="173"/>
    </location>
</feature>
<name>A0ABV2ZC28_9ACTN</name>
<dbReference type="EMBL" id="JBEZVE010000003">
    <property type="protein sequence ID" value="MEU3780102.1"/>
    <property type="molecule type" value="Genomic_DNA"/>
</dbReference>
<comment type="caution">
    <text evidence="2">The sequence shown here is derived from an EMBL/GenBank/DDBJ whole genome shotgun (WGS) entry which is preliminary data.</text>
</comment>
<keyword evidence="1" id="KW-0812">Transmembrane</keyword>
<reference evidence="2 3" key="1">
    <citation type="submission" date="2024-06" db="EMBL/GenBank/DDBJ databases">
        <title>The Natural Products Discovery Center: Release of the First 8490 Sequenced Strains for Exploring Actinobacteria Biosynthetic Diversity.</title>
        <authorList>
            <person name="Kalkreuter E."/>
            <person name="Kautsar S.A."/>
            <person name="Yang D."/>
            <person name="Bader C.D."/>
            <person name="Teijaro C.N."/>
            <person name="Fluegel L."/>
            <person name="Davis C.M."/>
            <person name="Simpson J.R."/>
            <person name="Lauterbach L."/>
            <person name="Steele A.D."/>
            <person name="Gui C."/>
            <person name="Meng S."/>
            <person name="Li G."/>
            <person name="Viehrig K."/>
            <person name="Ye F."/>
            <person name="Su P."/>
            <person name="Kiefer A.F."/>
            <person name="Nichols A."/>
            <person name="Cepeda A.J."/>
            <person name="Yan W."/>
            <person name="Fan B."/>
            <person name="Jiang Y."/>
            <person name="Adhikari A."/>
            <person name="Zheng C.-J."/>
            <person name="Schuster L."/>
            <person name="Cowan T.M."/>
            <person name="Smanski M.J."/>
            <person name="Chevrette M.G."/>
            <person name="De Carvalho L.P.S."/>
            <person name="Shen B."/>
        </authorList>
    </citation>
    <scope>NUCLEOTIDE SEQUENCE [LARGE SCALE GENOMIC DNA]</scope>
    <source>
        <strain evidence="2 3">NPDC033843</strain>
    </source>
</reference>
<evidence type="ECO:0000313" key="3">
    <source>
        <dbReference type="Proteomes" id="UP001550739"/>
    </source>
</evidence>